<gene>
    <name evidence="1" type="ordered locus">Murru_2717</name>
</gene>
<organism evidence="1 2">
    <name type="scientific">Allomuricauda ruestringensis (strain DSM 13258 / CIP 107369 / LMG 19739 / B1)</name>
    <name type="common">Muricauda ruestringensis</name>
    <dbReference type="NCBI Taxonomy" id="886377"/>
    <lineage>
        <taxon>Bacteria</taxon>
        <taxon>Pseudomonadati</taxon>
        <taxon>Bacteroidota</taxon>
        <taxon>Flavobacteriia</taxon>
        <taxon>Flavobacteriales</taxon>
        <taxon>Flavobacteriaceae</taxon>
        <taxon>Flagellimonas</taxon>
    </lineage>
</organism>
<accession>G2PIC9</accession>
<proteinExistence type="predicted"/>
<sequence length="146" mass="17493">MKGLKIFCTVLLIIFQGGICAQEYSMYPTKQRDRGVEMANRGFRKLCNRIAFNEDFEYRKELRTSKSNNTIFHFRDTVISKTQVLRHFKKAARKSDNIEEFQQYFLKRKLHYIKVLDRKTLAEIHHTIRLTTLKGYFDILEMFCPI</sequence>
<protein>
    <recommendedName>
        <fullName evidence="3">Secreted protein</fullName>
    </recommendedName>
</protein>
<reference evidence="2" key="1">
    <citation type="submission" date="2011-08" db="EMBL/GenBank/DDBJ databases">
        <title>The complete genome of Muricauda ruestringensis DSM 13258.</title>
        <authorList>
            <person name="Lucas S."/>
            <person name="Han J."/>
            <person name="Lapidus A."/>
            <person name="Bruce D."/>
            <person name="Goodwin L."/>
            <person name="Pitluck S."/>
            <person name="Peters L."/>
            <person name="Kyrpides N."/>
            <person name="Mavromatis K."/>
            <person name="Ivanova N."/>
            <person name="Ovchinnikova G."/>
            <person name="Teshima H."/>
            <person name="Detter J.C."/>
            <person name="Tapia R."/>
            <person name="Han C."/>
            <person name="Land M."/>
            <person name="Hauser L."/>
            <person name="Markowitz V."/>
            <person name="Cheng J.-F."/>
            <person name="Hugenholtz P."/>
            <person name="Woyke T."/>
            <person name="Wu D."/>
            <person name="Spring S."/>
            <person name="Schroeder M."/>
            <person name="Brambilla E."/>
            <person name="Klenk H.-P."/>
            <person name="Eisen J.A."/>
        </authorList>
    </citation>
    <scope>NUCLEOTIDE SEQUENCE [LARGE SCALE GENOMIC DNA]</scope>
    <source>
        <strain evidence="2">DSM 13258 / LMG 19739 / B1</strain>
    </source>
</reference>
<keyword evidence="2" id="KW-1185">Reference proteome</keyword>
<evidence type="ECO:0000313" key="1">
    <source>
        <dbReference type="EMBL" id="AEM71747.1"/>
    </source>
</evidence>
<dbReference type="OrthoDB" id="1451906at2"/>
<name>G2PIC9_ALLRU</name>
<dbReference type="HOGENOM" id="CLU_1775362_0_0_10"/>
<dbReference type="STRING" id="886377.Murru_2717"/>
<dbReference type="AlphaFoldDB" id="G2PIC9"/>
<dbReference type="EMBL" id="CP002999">
    <property type="protein sequence ID" value="AEM71747.1"/>
    <property type="molecule type" value="Genomic_DNA"/>
</dbReference>
<evidence type="ECO:0000313" key="2">
    <source>
        <dbReference type="Proteomes" id="UP000008908"/>
    </source>
</evidence>
<dbReference type="Proteomes" id="UP000008908">
    <property type="component" value="Chromosome"/>
</dbReference>
<dbReference type="RefSeq" id="WP_014034028.1">
    <property type="nucleotide sequence ID" value="NC_015945.1"/>
</dbReference>
<evidence type="ECO:0008006" key="3">
    <source>
        <dbReference type="Google" id="ProtNLM"/>
    </source>
</evidence>
<reference evidence="1 2" key="2">
    <citation type="journal article" date="2012" name="Stand. Genomic Sci.">
        <title>Complete genome sequence of the facultatively anaerobic, appendaged bacterium Muricauda ruestringensis type strain (B1(T)).</title>
        <authorList>
            <person name="Huntemann M."/>
            <person name="Teshima H."/>
            <person name="Lapidus A."/>
            <person name="Nolan M."/>
            <person name="Lucas S."/>
            <person name="Hammon N."/>
            <person name="Deshpande S."/>
            <person name="Cheng J.F."/>
            <person name="Tapia R."/>
            <person name="Goodwin L.A."/>
            <person name="Pitluck S."/>
            <person name="Liolios K."/>
            <person name="Pagani I."/>
            <person name="Ivanova N."/>
            <person name="Mavromatis K."/>
            <person name="Mikhailova N."/>
            <person name="Pati A."/>
            <person name="Chen A."/>
            <person name="Palaniappan K."/>
            <person name="Land M."/>
            <person name="Hauser L."/>
            <person name="Pan C."/>
            <person name="Brambilla E.M."/>
            <person name="Rohde M."/>
            <person name="Spring S."/>
            <person name="Goker M."/>
            <person name="Detter J.C."/>
            <person name="Bristow J."/>
            <person name="Eisen J.A."/>
            <person name="Markowitz V."/>
            <person name="Hugenholtz P."/>
            <person name="Kyrpides N.C."/>
            <person name="Klenk H.P."/>
            <person name="Woyke T."/>
        </authorList>
    </citation>
    <scope>NUCLEOTIDE SEQUENCE [LARGE SCALE GENOMIC DNA]</scope>
    <source>
        <strain evidence="2">DSM 13258 / LMG 19739 / B1</strain>
    </source>
</reference>
<dbReference type="KEGG" id="mrs:Murru_2717"/>
<dbReference type="eggNOG" id="ENOG502ZR91">
    <property type="taxonomic scope" value="Bacteria"/>
</dbReference>